<dbReference type="InterPro" id="IPR000847">
    <property type="entry name" value="LysR_HTH_N"/>
</dbReference>
<comment type="function">
    <text evidence="5">Transcriptional regulator of the ttuABCDE tartrate utilization operon.</text>
</comment>
<sequence length="297" mass="32803">MDSLGSLGVFVQAAETRSFTAAAQQLGVSPSAVGKAIARLESRLGVRLFHRSTRSITLTAEGAIFLSRCKRIFDEVEAAETEIARTMSAPRGRLRVSLPQLNMLLMPVIGEFVRAYPEIELELDYSDRMVDVIEEGFDAVLRTGDATDSRLKTRTLGNFSHKIVGSPAYFQRAGFPAEPVALTKHACLHHRFPSTGKLEPWPLNQNGVAIDIELPKTVLASTLEPLISLVEQGLGLTCVPLFTVRRQLEGGQLVAVLDEYLRNSRPFRIMWPANRHASPKVEAFVNFMAKNLFRDGA</sequence>
<dbReference type="Proteomes" id="UP000248925">
    <property type="component" value="Unassembled WGS sequence"/>
</dbReference>
<dbReference type="PROSITE" id="PS50931">
    <property type="entry name" value="HTH_LYSR"/>
    <property type="match status" value="1"/>
</dbReference>
<dbReference type="SUPFAM" id="SSF46785">
    <property type="entry name" value="Winged helix' DNA-binding domain"/>
    <property type="match status" value="1"/>
</dbReference>
<evidence type="ECO:0000256" key="6">
    <source>
        <dbReference type="ARBA" id="ARBA00067332"/>
    </source>
</evidence>
<dbReference type="AlphaFoldDB" id="A0A2W4CZE3"/>
<evidence type="ECO:0000256" key="3">
    <source>
        <dbReference type="ARBA" id="ARBA00023125"/>
    </source>
</evidence>
<evidence type="ECO:0000313" key="10">
    <source>
        <dbReference type="Proteomes" id="UP000248925"/>
    </source>
</evidence>
<evidence type="ECO:0000259" key="8">
    <source>
        <dbReference type="PROSITE" id="PS50931"/>
    </source>
</evidence>
<dbReference type="GO" id="GO:0043565">
    <property type="term" value="F:sequence-specific DNA binding"/>
    <property type="evidence" value="ECO:0007669"/>
    <property type="project" value="TreeGrafter"/>
</dbReference>
<evidence type="ECO:0000256" key="7">
    <source>
        <dbReference type="ARBA" id="ARBA00083243"/>
    </source>
</evidence>
<dbReference type="Pfam" id="PF00126">
    <property type="entry name" value="HTH_1"/>
    <property type="match status" value="1"/>
</dbReference>
<keyword evidence="2" id="KW-0805">Transcription regulation</keyword>
<dbReference type="GO" id="GO:0003700">
    <property type="term" value="F:DNA-binding transcription factor activity"/>
    <property type="evidence" value="ECO:0007669"/>
    <property type="project" value="InterPro"/>
</dbReference>
<dbReference type="PANTHER" id="PTHR30537">
    <property type="entry name" value="HTH-TYPE TRANSCRIPTIONAL REGULATOR"/>
    <property type="match status" value="1"/>
</dbReference>
<keyword evidence="4" id="KW-0804">Transcription</keyword>
<dbReference type="PRINTS" id="PR00039">
    <property type="entry name" value="HTHLYSR"/>
</dbReference>
<gene>
    <name evidence="9" type="ORF">CPY51_06480</name>
</gene>
<evidence type="ECO:0000256" key="4">
    <source>
        <dbReference type="ARBA" id="ARBA00023163"/>
    </source>
</evidence>
<reference evidence="9 10" key="1">
    <citation type="journal article" date="2018" name="Sci. Rep.">
        <title>Rhizobium tumorigenes sp. nov., a novel plant tumorigenic bacterium isolated from cane gall tumors on thornless blackberry.</title>
        <authorList>
            <person name="Kuzmanovi N."/>
            <person name="Smalla K."/>
            <person name="Gronow S."/>
            <person name="PuBawska J."/>
        </authorList>
    </citation>
    <scope>NUCLEOTIDE SEQUENCE [LARGE SCALE GENOMIC DNA]</scope>
    <source>
        <strain evidence="9 10">CCBAU 85046</strain>
    </source>
</reference>
<name>A0A2W4CZE3_9HYPH</name>
<dbReference type="CDD" id="cd08476">
    <property type="entry name" value="PBP2_CrgA_like_7"/>
    <property type="match status" value="1"/>
</dbReference>
<comment type="similarity">
    <text evidence="1">Belongs to the LysR transcriptional regulatory family.</text>
</comment>
<dbReference type="InterPro" id="IPR058163">
    <property type="entry name" value="LysR-type_TF_proteobact-type"/>
</dbReference>
<protein>
    <recommendedName>
        <fullName evidence="6">HTH-type transcriptional regulator TtuA</fullName>
    </recommendedName>
    <alternativeName>
        <fullName evidence="7">Tartrate utilization transcriptional regulator</fullName>
    </alternativeName>
</protein>
<accession>A0A2W4CZE3</accession>
<organism evidence="9 10">
    <name type="scientific">Rhizobium tubonense</name>
    <dbReference type="NCBI Taxonomy" id="484088"/>
    <lineage>
        <taxon>Bacteria</taxon>
        <taxon>Pseudomonadati</taxon>
        <taxon>Pseudomonadota</taxon>
        <taxon>Alphaproteobacteria</taxon>
        <taxon>Hyphomicrobiales</taxon>
        <taxon>Rhizobiaceae</taxon>
        <taxon>Rhizobium/Agrobacterium group</taxon>
        <taxon>Rhizobium</taxon>
    </lineage>
</organism>
<keyword evidence="10" id="KW-1185">Reference proteome</keyword>
<comment type="caution">
    <text evidence="9">The sequence shown here is derived from an EMBL/GenBank/DDBJ whole genome shotgun (WGS) entry which is preliminary data.</text>
</comment>
<dbReference type="EMBL" id="PCDP01000019">
    <property type="protein sequence ID" value="PZM15475.1"/>
    <property type="molecule type" value="Genomic_DNA"/>
</dbReference>
<dbReference type="SUPFAM" id="SSF53850">
    <property type="entry name" value="Periplasmic binding protein-like II"/>
    <property type="match status" value="1"/>
</dbReference>
<feature type="domain" description="HTH lysR-type" evidence="8">
    <location>
        <begin position="1"/>
        <end position="59"/>
    </location>
</feature>
<dbReference type="InterPro" id="IPR005119">
    <property type="entry name" value="LysR_subst-bd"/>
</dbReference>
<evidence type="ECO:0000256" key="5">
    <source>
        <dbReference type="ARBA" id="ARBA00054626"/>
    </source>
</evidence>
<proteinExistence type="inferred from homology"/>
<dbReference type="Gene3D" id="3.40.190.290">
    <property type="match status" value="1"/>
</dbReference>
<evidence type="ECO:0000313" key="9">
    <source>
        <dbReference type="EMBL" id="PZM15475.1"/>
    </source>
</evidence>
<evidence type="ECO:0000256" key="2">
    <source>
        <dbReference type="ARBA" id="ARBA00023015"/>
    </source>
</evidence>
<dbReference type="InterPro" id="IPR036388">
    <property type="entry name" value="WH-like_DNA-bd_sf"/>
</dbReference>
<dbReference type="InterPro" id="IPR036390">
    <property type="entry name" value="WH_DNA-bd_sf"/>
</dbReference>
<evidence type="ECO:0000256" key="1">
    <source>
        <dbReference type="ARBA" id="ARBA00009437"/>
    </source>
</evidence>
<dbReference type="Gene3D" id="1.10.10.10">
    <property type="entry name" value="Winged helix-like DNA-binding domain superfamily/Winged helix DNA-binding domain"/>
    <property type="match status" value="1"/>
</dbReference>
<dbReference type="GO" id="GO:0006351">
    <property type="term" value="P:DNA-templated transcription"/>
    <property type="evidence" value="ECO:0007669"/>
    <property type="project" value="TreeGrafter"/>
</dbReference>
<dbReference type="RefSeq" id="WP_111159476.1">
    <property type="nucleotide sequence ID" value="NZ_PCDP01000019.1"/>
</dbReference>
<dbReference type="FunFam" id="1.10.10.10:FF:000001">
    <property type="entry name" value="LysR family transcriptional regulator"/>
    <property type="match status" value="1"/>
</dbReference>
<dbReference type="OrthoDB" id="9812435at2"/>
<keyword evidence="3" id="KW-0238">DNA-binding</keyword>
<dbReference type="PANTHER" id="PTHR30537:SF72">
    <property type="entry name" value="LYSR FAMILY TRANSCRIPTIONAL REGULATOR"/>
    <property type="match status" value="1"/>
</dbReference>
<dbReference type="Pfam" id="PF03466">
    <property type="entry name" value="LysR_substrate"/>
    <property type="match status" value="1"/>
</dbReference>